<evidence type="ECO:0000256" key="14">
    <source>
        <dbReference type="SAM" id="SignalP"/>
    </source>
</evidence>
<dbReference type="NCBIfam" id="TIGR01583">
    <property type="entry name" value="formate-DH-gamm"/>
    <property type="match status" value="1"/>
</dbReference>
<evidence type="ECO:0000256" key="13">
    <source>
        <dbReference type="SAM" id="Phobius"/>
    </source>
</evidence>
<feature type="signal peptide" evidence="14">
    <location>
        <begin position="1"/>
        <end position="26"/>
    </location>
</feature>
<proteinExistence type="inferred from homology"/>
<evidence type="ECO:0000256" key="6">
    <source>
        <dbReference type="ARBA" id="ARBA00022617"/>
    </source>
</evidence>
<keyword evidence="12 13" id="KW-0472">Membrane</keyword>
<evidence type="ECO:0000256" key="5">
    <source>
        <dbReference type="ARBA" id="ARBA00022475"/>
    </source>
</evidence>
<dbReference type="InterPro" id="IPR011577">
    <property type="entry name" value="Cyt_b561_bac/Ni-Hgenase"/>
</dbReference>
<keyword evidence="16" id="KW-0560">Oxidoreductase</keyword>
<dbReference type="GO" id="GO:0022904">
    <property type="term" value="P:respiratory electron transport chain"/>
    <property type="evidence" value="ECO:0007669"/>
    <property type="project" value="InterPro"/>
</dbReference>
<organism evidence="16 17">
    <name type="scientific">Nisaea acidiphila</name>
    <dbReference type="NCBI Taxonomy" id="1862145"/>
    <lineage>
        <taxon>Bacteria</taxon>
        <taxon>Pseudomonadati</taxon>
        <taxon>Pseudomonadota</taxon>
        <taxon>Alphaproteobacteria</taxon>
        <taxon>Rhodospirillales</taxon>
        <taxon>Thalassobaculaceae</taxon>
        <taxon>Nisaea</taxon>
    </lineage>
</organism>
<protein>
    <submittedName>
        <fullName evidence="16">Formate dehydrogenase subunit gamma</fullName>
        <ecNumber evidence="16">1.17.1.9</ecNumber>
    </submittedName>
</protein>
<comment type="cofactor">
    <cofactor evidence="1">
        <name>heme</name>
        <dbReference type="ChEBI" id="CHEBI:30413"/>
    </cofactor>
</comment>
<comment type="similarity">
    <text evidence="3">Belongs to the formate dehydrogenase gamma subunit family.</text>
</comment>
<dbReference type="KEGG" id="naci:NUH88_10025"/>
<evidence type="ECO:0000256" key="12">
    <source>
        <dbReference type="ARBA" id="ARBA00023136"/>
    </source>
</evidence>
<evidence type="ECO:0000256" key="1">
    <source>
        <dbReference type="ARBA" id="ARBA00001971"/>
    </source>
</evidence>
<feature type="chain" id="PRO_5039938489" evidence="14">
    <location>
        <begin position="27"/>
        <end position="360"/>
    </location>
</feature>
<dbReference type="AlphaFoldDB" id="A0A9J7AY75"/>
<feature type="transmembrane region" description="Helical" evidence="13">
    <location>
        <begin position="97"/>
        <end position="119"/>
    </location>
</feature>
<dbReference type="GO" id="GO:0008863">
    <property type="term" value="F:formate dehydrogenase (NAD+) activity"/>
    <property type="evidence" value="ECO:0007669"/>
    <property type="project" value="UniProtKB-EC"/>
</dbReference>
<dbReference type="Gene3D" id="1.20.950.20">
    <property type="entry name" value="Transmembrane di-heme cytochromes, Chain C"/>
    <property type="match status" value="1"/>
</dbReference>
<keyword evidence="9" id="KW-0249">Electron transport</keyword>
<keyword evidence="17" id="KW-1185">Reference proteome</keyword>
<dbReference type="GO" id="GO:0009061">
    <property type="term" value="P:anaerobic respiration"/>
    <property type="evidence" value="ECO:0007669"/>
    <property type="project" value="TreeGrafter"/>
</dbReference>
<evidence type="ECO:0000256" key="3">
    <source>
        <dbReference type="ARBA" id="ARBA00010747"/>
    </source>
</evidence>
<evidence type="ECO:0000313" key="16">
    <source>
        <dbReference type="EMBL" id="UUX52022.1"/>
    </source>
</evidence>
<keyword evidence="5" id="KW-1003">Cell membrane</keyword>
<dbReference type="RefSeq" id="WP_257771844.1">
    <property type="nucleotide sequence ID" value="NZ_CP102480.1"/>
</dbReference>
<dbReference type="GO" id="GO:0036397">
    <property type="term" value="F:formate dehydrogenase (quinone) activity"/>
    <property type="evidence" value="ECO:0007669"/>
    <property type="project" value="TreeGrafter"/>
</dbReference>
<feature type="domain" description="Cytochrome b561 bacterial/Ni-hydrogenase" evidence="15">
    <location>
        <begin position="132"/>
        <end position="329"/>
    </location>
</feature>
<feature type="transmembrane region" description="Helical" evidence="13">
    <location>
        <begin position="183"/>
        <end position="204"/>
    </location>
</feature>
<keyword evidence="11" id="KW-0408">Iron</keyword>
<evidence type="ECO:0000256" key="8">
    <source>
        <dbReference type="ARBA" id="ARBA00022723"/>
    </source>
</evidence>
<keyword evidence="6" id="KW-0349">Heme</keyword>
<feature type="transmembrane region" description="Helical" evidence="13">
    <location>
        <begin position="241"/>
        <end position="262"/>
    </location>
</feature>
<dbReference type="SUPFAM" id="SSF81342">
    <property type="entry name" value="Transmembrane di-heme cytochromes"/>
    <property type="match status" value="1"/>
</dbReference>
<evidence type="ECO:0000256" key="2">
    <source>
        <dbReference type="ARBA" id="ARBA00004651"/>
    </source>
</evidence>
<keyword evidence="7 13" id="KW-0812">Transmembrane</keyword>
<dbReference type="GO" id="GO:0009326">
    <property type="term" value="C:formate dehydrogenase complex"/>
    <property type="evidence" value="ECO:0007669"/>
    <property type="project" value="InterPro"/>
</dbReference>
<dbReference type="PANTHER" id="PTHR30074">
    <property type="entry name" value="FORMATE DEHYDROGENASE, NITRATE-INDUCIBLE, CYTOCHROME B556 FDN SUBUNIT"/>
    <property type="match status" value="1"/>
</dbReference>
<dbReference type="GO" id="GO:0005886">
    <property type="term" value="C:plasma membrane"/>
    <property type="evidence" value="ECO:0007669"/>
    <property type="project" value="UniProtKB-SubCell"/>
</dbReference>
<feature type="transmembrane region" description="Helical" evidence="13">
    <location>
        <begin position="298"/>
        <end position="317"/>
    </location>
</feature>
<evidence type="ECO:0000256" key="7">
    <source>
        <dbReference type="ARBA" id="ARBA00022692"/>
    </source>
</evidence>
<keyword evidence="10 13" id="KW-1133">Transmembrane helix</keyword>
<feature type="transmembrane region" description="Helical" evidence="13">
    <location>
        <begin position="139"/>
        <end position="163"/>
    </location>
</feature>
<dbReference type="InterPro" id="IPR006471">
    <property type="entry name" value="Formate_DH_gsu"/>
</dbReference>
<dbReference type="GO" id="GO:0015944">
    <property type="term" value="P:formate oxidation"/>
    <property type="evidence" value="ECO:0007669"/>
    <property type="project" value="TreeGrafter"/>
</dbReference>
<evidence type="ECO:0000313" key="17">
    <source>
        <dbReference type="Proteomes" id="UP001060336"/>
    </source>
</evidence>
<dbReference type="Proteomes" id="UP001060336">
    <property type="component" value="Chromosome"/>
</dbReference>
<keyword evidence="8" id="KW-0479">Metal-binding</keyword>
<dbReference type="EC" id="1.17.1.9" evidence="16"/>
<gene>
    <name evidence="16" type="ORF">NUH88_10025</name>
</gene>
<dbReference type="EMBL" id="CP102480">
    <property type="protein sequence ID" value="UUX52022.1"/>
    <property type="molecule type" value="Genomic_DNA"/>
</dbReference>
<comment type="subcellular location">
    <subcellularLocation>
        <location evidence="2">Cell membrane</location>
        <topology evidence="2">Multi-pass membrane protein</topology>
    </subcellularLocation>
</comment>
<dbReference type="GO" id="GO:0046872">
    <property type="term" value="F:metal ion binding"/>
    <property type="evidence" value="ECO:0007669"/>
    <property type="project" value="UniProtKB-KW"/>
</dbReference>
<name>A0A9J7AY75_9PROT</name>
<dbReference type="Pfam" id="PF01292">
    <property type="entry name" value="Ni_hydr_CYTB"/>
    <property type="match status" value="1"/>
</dbReference>
<sequence>MTSSHCFGRLAGIALAVFLFAGFAAATGMALVPEAAAQQAGQVPGNTLGTSSDSDFWRQVRQGQQGQVSIPDARAGVMIQSEGDNWRAFRNGPLSLYGAWALLGILILLSLFFILRGRIKVEHGLSGKLIERFNSVERFAHWLTATSFVVLALTGLNVLYGRYALLPVIGPDAFSAITIAGKYLHNYIAFAFMVGVVMMFVLWVKHNIPNRLDLVWLAKAGGLFTKGVHPSSKKFNAGQKVIFWSVILGGVSISASGIALLFPFELHMFGKTFAVLNMFGANLPADLTVMQEMQLSQLWHSIVGLALIVIIIAHIYIGSIGMEGAFDAMGSGMVDENWAKEHHDLWVEEVQARQASAGSD</sequence>
<accession>A0A9J7AY75</accession>
<dbReference type="InterPro" id="IPR051817">
    <property type="entry name" value="FDH_cytochrome_b556_subunit"/>
</dbReference>
<dbReference type="InterPro" id="IPR016174">
    <property type="entry name" value="Di-haem_cyt_TM"/>
</dbReference>
<dbReference type="GO" id="GO:0009055">
    <property type="term" value="F:electron transfer activity"/>
    <property type="evidence" value="ECO:0007669"/>
    <property type="project" value="InterPro"/>
</dbReference>
<keyword evidence="14" id="KW-0732">Signal</keyword>
<evidence type="ECO:0000256" key="9">
    <source>
        <dbReference type="ARBA" id="ARBA00022982"/>
    </source>
</evidence>
<evidence type="ECO:0000256" key="4">
    <source>
        <dbReference type="ARBA" id="ARBA00022448"/>
    </source>
</evidence>
<evidence type="ECO:0000259" key="15">
    <source>
        <dbReference type="Pfam" id="PF01292"/>
    </source>
</evidence>
<evidence type="ECO:0000256" key="11">
    <source>
        <dbReference type="ARBA" id="ARBA00023004"/>
    </source>
</evidence>
<reference evidence="16" key="1">
    <citation type="submission" date="2022-08" db="EMBL/GenBank/DDBJ databases">
        <title>Nisaea acidiphila sp. nov., isolated from a marine algal debris and emended description of the genus Nisaea Urios et al. 2008.</title>
        <authorList>
            <person name="Kwon K."/>
        </authorList>
    </citation>
    <scope>NUCLEOTIDE SEQUENCE</scope>
    <source>
        <strain evidence="16">MEBiC11861</strain>
    </source>
</reference>
<dbReference type="PANTHER" id="PTHR30074:SF6">
    <property type="entry name" value="FORMATE DEHYDROGENASE GAMMA SUBUNIT"/>
    <property type="match status" value="1"/>
</dbReference>
<evidence type="ECO:0000256" key="10">
    <source>
        <dbReference type="ARBA" id="ARBA00022989"/>
    </source>
</evidence>
<keyword evidence="4" id="KW-0813">Transport</keyword>